<reference evidence="2 3" key="1">
    <citation type="submission" date="2019-10" db="EMBL/GenBank/DDBJ databases">
        <title>The completed genome of Lactobacillus harbinensis M1.</title>
        <authorList>
            <person name="Zheng Y."/>
        </authorList>
    </citation>
    <scope>NUCLEOTIDE SEQUENCE [LARGE SCALE GENOMIC DNA]</scope>
    <source>
        <strain evidence="2 3">M1</strain>
    </source>
</reference>
<dbReference type="InterPro" id="IPR050922">
    <property type="entry name" value="LytR/CpsA/Psr_CW_biosynth"/>
</dbReference>
<dbReference type="PANTHER" id="PTHR33392:SF6">
    <property type="entry name" value="POLYISOPRENYL-TEICHOIC ACID--PEPTIDOGLYCAN TEICHOIC ACID TRANSFERASE TAGU"/>
    <property type="match status" value="1"/>
</dbReference>
<dbReference type="EMBL" id="CP045143">
    <property type="protein sequence ID" value="QFR22449.1"/>
    <property type="molecule type" value="Genomic_DNA"/>
</dbReference>
<dbReference type="NCBIfam" id="TIGR00350">
    <property type="entry name" value="lytR_cpsA_psr"/>
    <property type="match status" value="1"/>
</dbReference>
<dbReference type="PANTHER" id="PTHR33392">
    <property type="entry name" value="POLYISOPRENYL-TEICHOIC ACID--PEPTIDOGLYCAN TEICHOIC ACID TRANSFERASE TAGU"/>
    <property type="match status" value="1"/>
</dbReference>
<name>A0A5P2TY55_9LACO</name>
<dbReference type="Proteomes" id="UP000326779">
    <property type="component" value="Chromosome"/>
</dbReference>
<dbReference type="AlphaFoldDB" id="A0A5P2TY55"/>
<dbReference type="Gene3D" id="3.40.630.190">
    <property type="entry name" value="LCP protein"/>
    <property type="match status" value="1"/>
</dbReference>
<comment type="similarity">
    <text evidence="1">Belongs to the LytR/CpsA/Psr (LCP) family.</text>
</comment>
<evidence type="ECO:0000313" key="3">
    <source>
        <dbReference type="Proteomes" id="UP000326779"/>
    </source>
</evidence>
<dbReference type="Pfam" id="PF03816">
    <property type="entry name" value="LytR_cpsA_psr"/>
    <property type="match status" value="1"/>
</dbReference>
<evidence type="ECO:0000313" key="2">
    <source>
        <dbReference type="EMBL" id="QFR22449.1"/>
    </source>
</evidence>
<dbReference type="KEGG" id="lhb:D1010_02725"/>
<evidence type="ECO:0000256" key="1">
    <source>
        <dbReference type="ARBA" id="ARBA00006068"/>
    </source>
</evidence>
<protein>
    <submittedName>
        <fullName evidence="2">LytR family transcriptional regulator</fullName>
    </submittedName>
</protein>
<organism evidence="2 3">
    <name type="scientific">Schleiferilactobacillus harbinensis</name>
    <dbReference type="NCBI Taxonomy" id="304207"/>
    <lineage>
        <taxon>Bacteria</taxon>
        <taxon>Bacillati</taxon>
        <taxon>Bacillota</taxon>
        <taxon>Bacilli</taxon>
        <taxon>Lactobacillales</taxon>
        <taxon>Lactobacillaceae</taxon>
        <taxon>Schleiferilactobacillus</taxon>
    </lineage>
</organism>
<sequence length="350" mass="38583">MVDSRSRKRPPVRHRGFKIFFLFLFIVLAAGGAYAARVFYQTKSAIDKTYNPIDDKKVSTTIQDKKPFSILLLGVDTGAEGRIDQGSTNQGDANSDTIIIATVNPDQNKVTMTSIPRDTVAEIVGRPQQDIEKINAAYNYGGEKMAINSVSKLVNVPIDYYLTINMGGLEKIVDAVGGVDVDNPFAFTSSYTGGQHFPKGEQHLNGSMALAYARMRHEDTTGDYGRQKRQQQVIKSIVKNALSIGTLTRLQTLLDSVSSNMRTNLTTDDMMSIFSNYRDTAKNMVSATLQGQDAWIGDGAYQVPTSAELQKVSDNIRTALGLEKETLNNENIRLNAQNPNFQVGGEYYIP</sequence>
<dbReference type="InterPro" id="IPR004474">
    <property type="entry name" value="LytR_CpsA_psr"/>
</dbReference>
<accession>A0A5P2TY55</accession>
<proteinExistence type="inferred from homology"/>
<gene>
    <name evidence="2" type="ORF">D1010_02725</name>
</gene>